<comment type="catalytic activity">
    <reaction evidence="1 6">
        <text>a uridine in RNA = a pseudouridine in RNA</text>
        <dbReference type="Rhea" id="RHEA:48348"/>
        <dbReference type="Rhea" id="RHEA-COMP:12068"/>
        <dbReference type="Rhea" id="RHEA-COMP:12069"/>
        <dbReference type="ChEBI" id="CHEBI:65314"/>
        <dbReference type="ChEBI" id="CHEBI:65315"/>
    </reaction>
</comment>
<dbReference type="SUPFAM" id="SSF55120">
    <property type="entry name" value="Pseudouridine synthase"/>
    <property type="match status" value="1"/>
</dbReference>
<accession>A0A9D1FLK0</accession>
<dbReference type="GO" id="GO:0000455">
    <property type="term" value="P:enzyme-directed rRNA pseudouridine synthesis"/>
    <property type="evidence" value="ECO:0007669"/>
    <property type="project" value="UniProtKB-ARBA"/>
</dbReference>
<keyword evidence="5" id="KW-0694">RNA-binding</keyword>
<dbReference type="NCBIfam" id="TIGR00005">
    <property type="entry name" value="rluA_subfam"/>
    <property type="match status" value="1"/>
</dbReference>
<dbReference type="InterPro" id="IPR006145">
    <property type="entry name" value="PsdUridine_synth_RsuA/RluA"/>
</dbReference>
<dbReference type="GO" id="GO:0003723">
    <property type="term" value="F:RNA binding"/>
    <property type="evidence" value="ECO:0007669"/>
    <property type="project" value="UniProtKB-KW"/>
</dbReference>
<protein>
    <recommendedName>
        <fullName evidence="6">Pseudouridine synthase</fullName>
        <ecNumber evidence="6">5.4.99.-</ecNumber>
    </recommendedName>
</protein>
<evidence type="ECO:0000256" key="2">
    <source>
        <dbReference type="ARBA" id="ARBA00010876"/>
    </source>
</evidence>
<dbReference type="SUPFAM" id="SSF55174">
    <property type="entry name" value="Alpha-L RNA-binding motif"/>
    <property type="match status" value="1"/>
</dbReference>
<comment type="caution">
    <text evidence="8">The sequence shown here is derived from an EMBL/GenBank/DDBJ whole genome shotgun (WGS) entry which is preliminary data.</text>
</comment>
<dbReference type="InterPro" id="IPR006225">
    <property type="entry name" value="PsdUridine_synth_RluC/D"/>
</dbReference>
<dbReference type="SMART" id="SM00363">
    <property type="entry name" value="S4"/>
    <property type="match status" value="1"/>
</dbReference>
<dbReference type="PROSITE" id="PS50889">
    <property type="entry name" value="S4"/>
    <property type="match status" value="1"/>
</dbReference>
<dbReference type="PANTHER" id="PTHR21600:SF83">
    <property type="entry name" value="PSEUDOURIDYLATE SYNTHASE RPUSD4, MITOCHONDRIAL"/>
    <property type="match status" value="1"/>
</dbReference>
<keyword evidence="3 6" id="KW-0413">Isomerase</keyword>
<organism evidence="8 9">
    <name type="scientific">Candidatus Merdivicinus excrementipullorum</name>
    <dbReference type="NCBI Taxonomy" id="2840867"/>
    <lineage>
        <taxon>Bacteria</taxon>
        <taxon>Bacillati</taxon>
        <taxon>Bacillota</taxon>
        <taxon>Clostridia</taxon>
        <taxon>Eubacteriales</taxon>
        <taxon>Oscillospiraceae</taxon>
        <taxon>Oscillospiraceae incertae sedis</taxon>
        <taxon>Candidatus Merdivicinus</taxon>
    </lineage>
</organism>
<feature type="domain" description="RNA-binding S4" evidence="7">
    <location>
        <begin position="13"/>
        <end position="74"/>
    </location>
</feature>
<feature type="active site" evidence="4">
    <location>
        <position position="145"/>
    </location>
</feature>
<dbReference type="GO" id="GO:0120159">
    <property type="term" value="F:rRNA pseudouridine synthase activity"/>
    <property type="evidence" value="ECO:0007669"/>
    <property type="project" value="UniProtKB-ARBA"/>
</dbReference>
<sequence length="320" mass="36626">MRSFVINGNDAGQRLDKYLSKAVRLLPQSLLYKYLRLKRIKVNGKKSEIRYRLKEGDRVDLYINDEFFAEENAPSFLLAKPDVKVVYEDENILLADKPQGLIVHEDAGESVDTLINRVKRYLYEKGEYIPEQEASFAPALCNRIDRNTGGIVIVAKNAESLRILNEAIKNRELSKFYLCLVKGVPSPREATLTHYHMKNEAENKAIVLDKPRSGARTMVTHYRVLQSNGRFSLLEVELETGRTHQIRAQMAHIGCPLVGDGKYSVNAADRKKGFSYQALYSYKLRFDFREEHSLSYLKGKTFQVEDVWFAKNGIPDALAE</sequence>
<dbReference type="Gene3D" id="3.10.290.10">
    <property type="entry name" value="RNA-binding S4 domain"/>
    <property type="match status" value="1"/>
</dbReference>
<dbReference type="EC" id="5.4.99.-" evidence="6"/>
<dbReference type="Gene3D" id="3.30.2350.10">
    <property type="entry name" value="Pseudouridine synthase"/>
    <property type="match status" value="1"/>
</dbReference>
<evidence type="ECO:0000256" key="4">
    <source>
        <dbReference type="PIRSR" id="PIRSR606225-1"/>
    </source>
</evidence>
<dbReference type="PANTHER" id="PTHR21600">
    <property type="entry name" value="MITOCHONDRIAL RNA PSEUDOURIDINE SYNTHASE"/>
    <property type="match status" value="1"/>
</dbReference>
<name>A0A9D1FLK0_9FIRM</name>
<dbReference type="CDD" id="cd02869">
    <property type="entry name" value="PseudoU_synth_RluA_like"/>
    <property type="match status" value="1"/>
</dbReference>
<dbReference type="Proteomes" id="UP000824002">
    <property type="component" value="Unassembled WGS sequence"/>
</dbReference>
<dbReference type="InterPro" id="IPR020103">
    <property type="entry name" value="PsdUridine_synth_cat_dom_sf"/>
</dbReference>
<dbReference type="InterPro" id="IPR002942">
    <property type="entry name" value="S4_RNA-bd"/>
</dbReference>
<proteinExistence type="inferred from homology"/>
<dbReference type="InterPro" id="IPR050188">
    <property type="entry name" value="RluA_PseudoU_synthase"/>
</dbReference>
<dbReference type="AlphaFoldDB" id="A0A9D1FLK0"/>
<evidence type="ECO:0000256" key="5">
    <source>
        <dbReference type="PROSITE-ProRule" id="PRU00182"/>
    </source>
</evidence>
<reference evidence="8" key="1">
    <citation type="submission" date="2020-10" db="EMBL/GenBank/DDBJ databases">
        <authorList>
            <person name="Gilroy R."/>
        </authorList>
    </citation>
    <scope>NUCLEOTIDE SEQUENCE</scope>
    <source>
        <strain evidence="8">CHK199-13235</strain>
    </source>
</reference>
<evidence type="ECO:0000313" key="8">
    <source>
        <dbReference type="EMBL" id="HIS75949.1"/>
    </source>
</evidence>
<evidence type="ECO:0000256" key="6">
    <source>
        <dbReference type="RuleBase" id="RU362028"/>
    </source>
</evidence>
<dbReference type="Pfam" id="PF00849">
    <property type="entry name" value="PseudoU_synth_2"/>
    <property type="match status" value="1"/>
</dbReference>
<evidence type="ECO:0000256" key="3">
    <source>
        <dbReference type="ARBA" id="ARBA00023235"/>
    </source>
</evidence>
<evidence type="ECO:0000313" key="9">
    <source>
        <dbReference type="Proteomes" id="UP000824002"/>
    </source>
</evidence>
<dbReference type="CDD" id="cd00165">
    <property type="entry name" value="S4"/>
    <property type="match status" value="1"/>
</dbReference>
<gene>
    <name evidence="8" type="ORF">IAB51_03965</name>
</gene>
<evidence type="ECO:0000256" key="1">
    <source>
        <dbReference type="ARBA" id="ARBA00000073"/>
    </source>
</evidence>
<comment type="function">
    <text evidence="6">Responsible for synthesis of pseudouridine from uracil.</text>
</comment>
<evidence type="ECO:0000259" key="7">
    <source>
        <dbReference type="SMART" id="SM00363"/>
    </source>
</evidence>
<comment type="similarity">
    <text evidence="2 6">Belongs to the pseudouridine synthase RluA family.</text>
</comment>
<dbReference type="EMBL" id="DVJP01000029">
    <property type="protein sequence ID" value="HIS75949.1"/>
    <property type="molecule type" value="Genomic_DNA"/>
</dbReference>
<dbReference type="InterPro" id="IPR036986">
    <property type="entry name" value="S4_RNA-bd_sf"/>
</dbReference>
<reference evidence="8" key="2">
    <citation type="journal article" date="2021" name="PeerJ">
        <title>Extensive microbial diversity within the chicken gut microbiome revealed by metagenomics and culture.</title>
        <authorList>
            <person name="Gilroy R."/>
            <person name="Ravi A."/>
            <person name="Getino M."/>
            <person name="Pursley I."/>
            <person name="Horton D.L."/>
            <person name="Alikhan N.F."/>
            <person name="Baker D."/>
            <person name="Gharbi K."/>
            <person name="Hall N."/>
            <person name="Watson M."/>
            <person name="Adriaenssens E.M."/>
            <person name="Foster-Nyarko E."/>
            <person name="Jarju S."/>
            <person name="Secka A."/>
            <person name="Antonio M."/>
            <person name="Oren A."/>
            <person name="Chaudhuri R.R."/>
            <person name="La Ragione R."/>
            <person name="Hildebrand F."/>
            <person name="Pallen M.J."/>
        </authorList>
    </citation>
    <scope>NUCLEOTIDE SEQUENCE</scope>
    <source>
        <strain evidence="8">CHK199-13235</strain>
    </source>
</reference>